<evidence type="ECO:0008006" key="3">
    <source>
        <dbReference type="Google" id="ProtNLM"/>
    </source>
</evidence>
<name>A0AAW6YE72_9STRE</name>
<evidence type="ECO:0000313" key="2">
    <source>
        <dbReference type="Proteomes" id="UP001237917"/>
    </source>
</evidence>
<proteinExistence type="predicted"/>
<dbReference type="InterPro" id="IPR016024">
    <property type="entry name" value="ARM-type_fold"/>
</dbReference>
<protein>
    <recommendedName>
        <fullName evidence="3">HEAT repeat domain-containing protein</fullName>
    </recommendedName>
</protein>
<accession>A0AAW6YE72</accession>
<dbReference type="AlphaFoldDB" id="A0AAW6YE72"/>
<organism evidence="1 2">
    <name type="scientific">Streptococcus pasteurianus</name>
    <dbReference type="NCBI Taxonomy" id="197614"/>
    <lineage>
        <taxon>Bacteria</taxon>
        <taxon>Bacillati</taxon>
        <taxon>Bacillota</taxon>
        <taxon>Bacilli</taxon>
        <taxon>Lactobacillales</taxon>
        <taxon>Streptococcaceae</taxon>
        <taxon>Streptococcus</taxon>
    </lineage>
</organism>
<dbReference type="EMBL" id="JASOPU010000400">
    <property type="protein sequence ID" value="MDK7294312.1"/>
    <property type="molecule type" value="Genomic_DNA"/>
</dbReference>
<sequence>EYGLYNKCKKLNDDELFRLLDDRNSLKRISSARVLQLRGGQDAVRLAIEFCSDKNYIRRDIGAFILGQIKICKKCEDNVFNILN</sequence>
<feature type="non-terminal residue" evidence="1">
    <location>
        <position position="84"/>
    </location>
</feature>
<feature type="non-terminal residue" evidence="1">
    <location>
        <position position="1"/>
    </location>
</feature>
<dbReference type="InterPro" id="IPR011989">
    <property type="entry name" value="ARM-like"/>
</dbReference>
<dbReference type="Gene3D" id="1.25.10.10">
    <property type="entry name" value="Leucine-rich Repeat Variant"/>
    <property type="match status" value="1"/>
</dbReference>
<dbReference type="Proteomes" id="UP001237917">
    <property type="component" value="Unassembled WGS sequence"/>
</dbReference>
<comment type="caution">
    <text evidence="1">The sequence shown here is derived from an EMBL/GenBank/DDBJ whole genome shotgun (WGS) entry which is preliminary data.</text>
</comment>
<dbReference type="SUPFAM" id="SSF48371">
    <property type="entry name" value="ARM repeat"/>
    <property type="match status" value="1"/>
</dbReference>
<evidence type="ECO:0000313" key="1">
    <source>
        <dbReference type="EMBL" id="MDK7294312.1"/>
    </source>
</evidence>
<gene>
    <name evidence="1" type="ORF">QP487_12915</name>
</gene>
<reference evidence="1" key="1">
    <citation type="submission" date="2023-05" db="EMBL/GenBank/DDBJ databases">
        <title>Cataloging the Phylogenetic Diversity of Human Bladder Bacteria.</title>
        <authorList>
            <person name="Du J."/>
        </authorList>
    </citation>
    <scope>NUCLEOTIDE SEQUENCE</scope>
    <source>
        <strain evidence="1">UMB0765</strain>
    </source>
</reference>